<proteinExistence type="inferred from homology"/>
<feature type="domain" description="F-box/LRR-repeat protein 15/At3g58940/PEG3-like LRR" evidence="8">
    <location>
        <begin position="120"/>
        <end position="304"/>
    </location>
</feature>
<dbReference type="GO" id="GO:1990961">
    <property type="term" value="P:xenobiotic detoxification by transmembrane export across the plasma membrane"/>
    <property type="evidence" value="ECO:0007669"/>
    <property type="project" value="InterPro"/>
</dbReference>
<feature type="domain" description="FBD" evidence="7">
    <location>
        <begin position="327"/>
        <end position="364"/>
    </location>
</feature>
<feature type="transmembrane region" description="Helical" evidence="6">
    <location>
        <begin position="653"/>
        <end position="670"/>
    </location>
</feature>
<dbReference type="InterPro" id="IPR045069">
    <property type="entry name" value="MATE_euk"/>
</dbReference>
<dbReference type="InterPro" id="IPR006566">
    <property type="entry name" value="FBD"/>
</dbReference>
<keyword evidence="10" id="KW-1185">Reference proteome</keyword>
<evidence type="ECO:0000313" key="10">
    <source>
        <dbReference type="Proteomes" id="UP000290289"/>
    </source>
</evidence>
<sequence length="1017" mass="111975">MKILRLIDNSAIFFLRIKQRQTPKSFSKMMEMDLGRISNLPCHVIDQILSRLLIRQAMRTSVLSTELVFDNHCVSLQNQSTFVNIVDHVLLLHIGSIHKFKLSNRDFLATIDIDRWILHLSISSFNCLLKPSSTFKGFKSLKSLDLQHVTLAQDVFENMVLRCPLLEKLTVMNFDGFSHLNIDAPNLQFFDVGGKFKDVNFKSTSNLAVVSIGQYEHVGNSYRWLPSSSSNLLKFFAHLPGIQRLEIQSYFLKHLAIGPVPENLPKPCLVLNYLSLRISFNDLDEVLTVVCILKIFHALQELEILVRPEDATFGGTFDLELGENWNCPITQLRLVKLNGISGTKWELEFIRFILLSSPALERMTVKPASACLGAGRDSLRRPMIHQSTPDISTTQNPLTLPIFPNINTQDTTFSLSLSNTLSLIKTFQTAVFELRHMDVGNDNQNTPLLVSNHSGHEDGGEEKVGFVKQYGIESKKLWKIAGPAIFTSLCQYSLGALTQTFAGFVGDLELAAVSIENSVIAGLAFGVMLRHMEIGNDQNTPLLVSNHSGHEDGGEEKVGFVKQYGIESKKLWKIAGPAIFTSLCQYSLGALTQTFAGFVGDLELAAVSIENSVIAGLAFGVMLGMGSALETLCGQAYGAGQIRMLGVYMQRSWIILLVTACAMVPIYVWSPPILKLFGETTEISEAAGRFALLMLPQLFAYALNFPIQKFLQAQRKVSVIAWISGAVLVEHAVLSWLLMIKLGWGLTGAAITLNASWWLIIIGQLLYIFITKSDGAWSGFSWLAFSDLWGFIKLSLASAVILEFWYLMILLVITGRLKNPLIPVDAISICMNINGWDAMIAIGFNAAISVRVSNELGAGNSQMAKFAVIVVSTTSIAIGLVCMTVVLTTRDYFPYLFTSSVAVAKETTNLAILLGFTVLLNSLQPVLSGVAVGAGWQTLVAYINIGCYYIVGLPAGILLGFTFKFGVEGIWGGMIGGIVLQTMILIVVTSLTNWKKEADEAESRVRKWGGGGRDADM</sequence>
<feature type="transmembrane region" description="Helical" evidence="6">
    <location>
        <begin position="866"/>
        <end position="887"/>
    </location>
</feature>
<dbReference type="InterPro" id="IPR032675">
    <property type="entry name" value="LRR_dom_sf"/>
</dbReference>
<feature type="transmembrane region" description="Helical" evidence="6">
    <location>
        <begin position="690"/>
        <end position="707"/>
    </location>
</feature>
<reference evidence="9 10" key="1">
    <citation type="submission" date="2018-10" db="EMBL/GenBank/DDBJ databases">
        <title>A high-quality apple genome assembly.</title>
        <authorList>
            <person name="Hu J."/>
        </authorList>
    </citation>
    <scope>NUCLEOTIDE SEQUENCE [LARGE SCALE GENOMIC DNA]</scope>
    <source>
        <strain evidence="10">cv. HFTH1</strain>
        <tissue evidence="9">Young leaf</tissue>
    </source>
</reference>
<dbReference type="Pfam" id="PF08387">
    <property type="entry name" value="FBD"/>
    <property type="match status" value="1"/>
</dbReference>
<feature type="transmembrane region" description="Helical" evidence="6">
    <location>
        <begin position="907"/>
        <end position="927"/>
    </location>
</feature>
<name>A0A498J7V6_MALDO</name>
<dbReference type="Gene3D" id="3.80.10.10">
    <property type="entry name" value="Ribonuclease Inhibitor"/>
    <property type="match status" value="1"/>
</dbReference>
<evidence type="ECO:0000256" key="4">
    <source>
        <dbReference type="ARBA" id="ARBA00022989"/>
    </source>
</evidence>
<feature type="transmembrane region" description="Helical" evidence="6">
    <location>
        <begin position="833"/>
        <end position="854"/>
    </location>
</feature>
<dbReference type="GO" id="GO:0016020">
    <property type="term" value="C:membrane"/>
    <property type="evidence" value="ECO:0007669"/>
    <property type="project" value="UniProtKB-SubCell"/>
</dbReference>
<feature type="transmembrane region" description="Helical" evidence="6">
    <location>
        <begin position="969"/>
        <end position="988"/>
    </location>
</feature>
<evidence type="ECO:0000256" key="1">
    <source>
        <dbReference type="ARBA" id="ARBA00004141"/>
    </source>
</evidence>
<evidence type="ECO:0000256" key="6">
    <source>
        <dbReference type="RuleBase" id="RU004914"/>
    </source>
</evidence>
<dbReference type="InterPro" id="IPR055411">
    <property type="entry name" value="LRR_FXL15/At3g58940/PEG3-like"/>
</dbReference>
<comment type="similarity">
    <text evidence="2 6">Belongs to the multi antimicrobial extrusion (MATE) (TC 2.A.66.1) family.</text>
</comment>
<dbReference type="Pfam" id="PF24758">
    <property type="entry name" value="LRR_At5g56370"/>
    <property type="match status" value="1"/>
</dbReference>
<keyword evidence="3 6" id="KW-0812">Transmembrane</keyword>
<dbReference type="GO" id="GO:0015297">
    <property type="term" value="F:antiporter activity"/>
    <property type="evidence" value="ECO:0007669"/>
    <property type="project" value="InterPro"/>
</dbReference>
<evidence type="ECO:0000259" key="8">
    <source>
        <dbReference type="Pfam" id="PF24758"/>
    </source>
</evidence>
<keyword evidence="5 6" id="KW-0472">Membrane</keyword>
<comment type="subcellular location">
    <subcellularLocation>
        <location evidence="1">Membrane</location>
        <topology evidence="1">Multi-pass membrane protein</topology>
    </subcellularLocation>
</comment>
<dbReference type="PANTHER" id="PTHR11206">
    <property type="entry name" value="MULTIDRUG RESISTANCE PROTEIN"/>
    <property type="match status" value="1"/>
</dbReference>
<comment type="caution">
    <text evidence="9">The sequence shown here is derived from an EMBL/GenBank/DDBJ whole genome shotgun (WGS) entry which is preliminary data.</text>
</comment>
<evidence type="ECO:0000256" key="2">
    <source>
        <dbReference type="ARBA" id="ARBA00010199"/>
    </source>
</evidence>
<evidence type="ECO:0000313" key="9">
    <source>
        <dbReference type="EMBL" id="RXH91246.1"/>
    </source>
</evidence>
<evidence type="ECO:0000256" key="3">
    <source>
        <dbReference type="ARBA" id="ARBA00022692"/>
    </source>
</evidence>
<dbReference type="AlphaFoldDB" id="A0A498J7V6"/>
<feature type="transmembrane region" description="Helical" evidence="6">
    <location>
        <begin position="791"/>
        <end position="813"/>
    </location>
</feature>
<dbReference type="InterPro" id="IPR002528">
    <property type="entry name" value="MATE_fam"/>
</dbReference>
<evidence type="ECO:0000256" key="5">
    <source>
        <dbReference type="ARBA" id="ARBA00023136"/>
    </source>
</evidence>
<feature type="transmembrane region" description="Helical" evidence="6">
    <location>
        <begin position="719"/>
        <end position="740"/>
    </location>
</feature>
<protein>
    <recommendedName>
        <fullName evidence="6">Protein DETOXIFICATION</fullName>
    </recommendedName>
    <alternativeName>
        <fullName evidence="6">Multidrug and toxic compound extrusion protein</fullName>
    </alternativeName>
</protein>
<dbReference type="NCBIfam" id="TIGR00797">
    <property type="entry name" value="matE"/>
    <property type="match status" value="1"/>
</dbReference>
<keyword evidence="4 6" id="KW-1133">Transmembrane helix</keyword>
<evidence type="ECO:0000259" key="7">
    <source>
        <dbReference type="Pfam" id="PF08387"/>
    </source>
</evidence>
<feature type="transmembrane region" description="Helical" evidence="6">
    <location>
        <begin position="939"/>
        <end position="963"/>
    </location>
</feature>
<dbReference type="Proteomes" id="UP000290289">
    <property type="component" value="Chromosome 8"/>
</dbReference>
<dbReference type="GO" id="GO:0042910">
    <property type="term" value="F:xenobiotic transmembrane transporter activity"/>
    <property type="evidence" value="ECO:0007669"/>
    <property type="project" value="InterPro"/>
</dbReference>
<gene>
    <name evidence="9" type="ORF">DVH24_020269</name>
</gene>
<dbReference type="Pfam" id="PF01554">
    <property type="entry name" value="MatE"/>
    <property type="match status" value="2"/>
</dbReference>
<dbReference type="SUPFAM" id="SSF52047">
    <property type="entry name" value="RNI-like"/>
    <property type="match status" value="1"/>
</dbReference>
<dbReference type="EMBL" id="RDQH01000334">
    <property type="protein sequence ID" value="RXH91246.1"/>
    <property type="molecule type" value="Genomic_DNA"/>
</dbReference>
<feature type="transmembrane region" description="Helical" evidence="6">
    <location>
        <begin position="613"/>
        <end position="632"/>
    </location>
</feature>
<dbReference type="CDD" id="cd13132">
    <property type="entry name" value="MATE_eukaryotic"/>
    <property type="match status" value="1"/>
</dbReference>
<organism evidence="9 10">
    <name type="scientific">Malus domestica</name>
    <name type="common">Apple</name>
    <name type="synonym">Pyrus malus</name>
    <dbReference type="NCBI Taxonomy" id="3750"/>
    <lineage>
        <taxon>Eukaryota</taxon>
        <taxon>Viridiplantae</taxon>
        <taxon>Streptophyta</taxon>
        <taxon>Embryophyta</taxon>
        <taxon>Tracheophyta</taxon>
        <taxon>Spermatophyta</taxon>
        <taxon>Magnoliopsida</taxon>
        <taxon>eudicotyledons</taxon>
        <taxon>Gunneridae</taxon>
        <taxon>Pentapetalae</taxon>
        <taxon>rosids</taxon>
        <taxon>fabids</taxon>
        <taxon>Rosales</taxon>
        <taxon>Rosaceae</taxon>
        <taxon>Amygdaloideae</taxon>
        <taxon>Maleae</taxon>
        <taxon>Malus</taxon>
    </lineage>
</organism>
<accession>A0A498J7V6</accession>
<feature type="transmembrane region" description="Helical" evidence="6">
    <location>
        <begin position="746"/>
        <end position="770"/>
    </location>
</feature>